<feature type="region of interest" description="Disordered" evidence="1">
    <location>
        <begin position="1"/>
        <end position="75"/>
    </location>
</feature>
<dbReference type="Proteomes" id="UP001225605">
    <property type="component" value="Unassembled WGS sequence"/>
</dbReference>
<comment type="caution">
    <text evidence="2">The sequence shown here is derived from an EMBL/GenBank/DDBJ whole genome shotgun (WGS) entry which is preliminary data.</text>
</comment>
<organism evidence="2 3">
    <name type="scientific">Saccharothrix yanglingensis</name>
    <dbReference type="NCBI Taxonomy" id="659496"/>
    <lineage>
        <taxon>Bacteria</taxon>
        <taxon>Bacillati</taxon>
        <taxon>Actinomycetota</taxon>
        <taxon>Actinomycetes</taxon>
        <taxon>Pseudonocardiales</taxon>
        <taxon>Pseudonocardiaceae</taxon>
        <taxon>Saccharothrix</taxon>
    </lineage>
</organism>
<gene>
    <name evidence="2" type="ORF">CKY47_34580</name>
</gene>
<name>A0ABU0XAK9_9PSEU</name>
<dbReference type="EMBL" id="NSDM01000027">
    <property type="protein sequence ID" value="MDQ2588981.1"/>
    <property type="molecule type" value="Genomic_DNA"/>
</dbReference>
<proteinExistence type="predicted"/>
<reference evidence="2 3" key="1">
    <citation type="submission" date="2017-06" db="EMBL/GenBank/DDBJ databases">
        <title>Cultured bacterium strain Saccharothrix yanglingensis Hhs.015.</title>
        <authorList>
            <person name="Xia Y."/>
        </authorList>
    </citation>
    <scope>NUCLEOTIDE SEQUENCE [LARGE SCALE GENOMIC DNA]</scope>
    <source>
        <strain evidence="2 3">Hhs.015</strain>
    </source>
</reference>
<keyword evidence="3" id="KW-1185">Reference proteome</keyword>
<evidence type="ECO:0000313" key="3">
    <source>
        <dbReference type="Proteomes" id="UP001225605"/>
    </source>
</evidence>
<feature type="compositionally biased region" description="Pro residues" evidence="1">
    <location>
        <begin position="41"/>
        <end position="52"/>
    </location>
</feature>
<accession>A0ABU0XAK9</accession>
<evidence type="ECO:0000256" key="1">
    <source>
        <dbReference type="SAM" id="MobiDB-lite"/>
    </source>
</evidence>
<protein>
    <submittedName>
        <fullName evidence="2">Uncharacterized protein</fullName>
    </submittedName>
</protein>
<sequence length="75" mass="7735">MVSTGNDDLDLTPPQGIGMPAADDDGWSVAPAVIGGELPEPEPLPTAAPPPARVDEAPEGAAKRSFLGRFLRRDG</sequence>
<evidence type="ECO:0000313" key="2">
    <source>
        <dbReference type="EMBL" id="MDQ2588981.1"/>
    </source>
</evidence>